<proteinExistence type="predicted"/>
<dbReference type="FunFam" id="3.30.160.60:FF:002343">
    <property type="entry name" value="Zinc finger protein 33A"/>
    <property type="match status" value="1"/>
</dbReference>
<feature type="region of interest" description="Disordered" evidence="5">
    <location>
        <begin position="1"/>
        <end position="77"/>
    </location>
</feature>
<dbReference type="SUPFAM" id="SSF57667">
    <property type="entry name" value="beta-beta-alpha zinc fingers"/>
    <property type="match status" value="1"/>
</dbReference>
<keyword evidence="2 4" id="KW-0863">Zinc-finger</keyword>
<evidence type="ECO:0000313" key="8">
    <source>
        <dbReference type="Proteomes" id="UP000244855"/>
    </source>
</evidence>
<sequence>MDGKNSSGRRVSLLNDNPAPPQPTRLPSFTPSLGSRTSSYTSSPVNSPPTPLLVRSNSSDSTDMQTPSPITPEFAFEGLPSQSLASPVFVQGSFFPTQKELPGSAYPPLPHQTGPLPYHSNPVSASQGAYYRSQQVPETQTAPVSANPRSKKNSYPCPVAKQYNCSDHFTTSGHAARHAKKHTGKKDAFCPECNKAFTRKDNMEQHRRTHQSGRNVAKGGDAQIKKAKQAAKRPKPSPLQSSLPAISSISMVDPALPISPSTSFQMAPAVQPADLMTTDYPQRSPYPDPTAYSMTHCFSAGSSYGLDALAIAASGEKRKYES</sequence>
<dbReference type="PROSITE" id="PS00028">
    <property type="entry name" value="ZINC_FINGER_C2H2_1"/>
    <property type="match status" value="1"/>
</dbReference>
<dbReference type="Gene3D" id="3.30.160.60">
    <property type="entry name" value="Classic Zinc Finger"/>
    <property type="match status" value="1"/>
</dbReference>
<reference evidence="7 8" key="1">
    <citation type="journal article" date="2018" name="Sci. Rep.">
        <title>Comparative genomics provides insights into the lifestyle and reveals functional heterogeneity of dark septate endophytic fungi.</title>
        <authorList>
            <person name="Knapp D.G."/>
            <person name="Nemeth J.B."/>
            <person name="Barry K."/>
            <person name="Hainaut M."/>
            <person name="Henrissat B."/>
            <person name="Johnson J."/>
            <person name="Kuo A."/>
            <person name="Lim J.H.P."/>
            <person name="Lipzen A."/>
            <person name="Nolan M."/>
            <person name="Ohm R.A."/>
            <person name="Tamas L."/>
            <person name="Grigoriev I.V."/>
            <person name="Spatafora J.W."/>
            <person name="Nagy L.G."/>
            <person name="Kovacs G.M."/>
        </authorList>
    </citation>
    <scope>NUCLEOTIDE SEQUENCE [LARGE SCALE GENOMIC DNA]</scope>
    <source>
        <strain evidence="7 8">DSE2036</strain>
    </source>
</reference>
<dbReference type="SMART" id="SM00355">
    <property type="entry name" value="ZnF_C2H2"/>
    <property type="match status" value="2"/>
</dbReference>
<dbReference type="GO" id="GO:0000981">
    <property type="term" value="F:DNA-binding transcription factor activity, RNA polymerase II-specific"/>
    <property type="evidence" value="ECO:0007669"/>
    <property type="project" value="TreeGrafter"/>
</dbReference>
<keyword evidence="3" id="KW-0862">Zinc</keyword>
<evidence type="ECO:0000256" key="3">
    <source>
        <dbReference type="ARBA" id="ARBA00022833"/>
    </source>
</evidence>
<feature type="compositionally biased region" description="Polar residues" evidence="5">
    <location>
        <begin position="121"/>
        <end position="148"/>
    </location>
</feature>
<dbReference type="PANTHER" id="PTHR23235:SF120">
    <property type="entry name" value="KRUPPEL-LIKE FACTOR 15"/>
    <property type="match status" value="1"/>
</dbReference>
<feature type="compositionally biased region" description="Polar residues" evidence="5">
    <location>
        <begin position="55"/>
        <end position="68"/>
    </location>
</feature>
<evidence type="ECO:0000256" key="4">
    <source>
        <dbReference type="PROSITE-ProRule" id="PRU00042"/>
    </source>
</evidence>
<dbReference type="EMBL" id="KZ805311">
    <property type="protein sequence ID" value="PVI05922.1"/>
    <property type="molecule type" value="Genomic_DNA"/>
</dbReference>
<feature type="domain" description="C2H2-type" evidence="6">
    <location>
        <begin position="155"/>
        <end position="187"/>
    </location>
</feature>
<feature type="region of interest" description="Disordered" evidence="5">
    <location>
        <begin position="97"/>
        <end position="157"/>
    </location>
</feature>
<dbReference type="GO" id="GO:0000978">
    <property type="term" value="F:RNA polymerase II cis-regulatory region sequence-specific DNA binding"/>
    <property type="evidence" value="ECO:0007669"/>
    <property type="project" value="TreeGrafter"/>
</dbReference>
<accession>A0A2V1E702</accession>
<protein>
    <recommendedName>
        <fullName evidence="6">C2H2-type domain-containing protein</fullName>
    </recommendedName>
</protein>
<gene>
    <name evidence="7" type="ORF">DM02DRAFT_515528</name>
</gene>
<dbReference type="GO" id="GO:0008270">
    <property type="term" value="F:zinc ion binding"/>
    <property type="evidence" value="ECO:0007669"/>
    <property type="project" value="UniProtKB-KW"/>
</dbReference>
<dbReference type="PANTHER" id="PTHR23235">
    <property type="entry name" value="KRUEPPEL-LIKE TRANSCRIPTION FACTOR"/>
    <property type="match status" value="1"/>
</dbReference>
<dbReference type="Pfam" id="PF00096">
    <property type="entry name" value="zf-C2H2"/>
    <property type="match status" value="1"/>
</dbReference>
<keyword evidence="8" id="KW-1185">Reference proteome</keyword>
<feature type="compositionally biased region" description="Low complexity" evidence="5">
    <location>
        <begin position="31"/>
        <end position="45"/>
    </location>
</feature>
<evidence type="ECO:0000313" key="7">
    <source>
        <dbReference type="EMBL" id="PVI05922.1"/>
    </source>
</evidence>
<evidence type="ECO:0000256" key="5">
    <source>
        <dbReference type="SAM" id="MobiDB-lite"/>
    </source>
</evidence>
<dbReference type="InterPro" id="IPR036236">
    <property type="entry name" value="Znf_C2H2_sf"/>
</dbReference>
<feature type="region of interest" description="Disordered" evidence="5">
    <location>
        <begin position="200"/>
        <end position="245"/>
    </location>
</feature>
<name>A0A2V1E702_9PLEO</name>
<dbReference type="AlphaFoldDB" id="A0A2V1E702"/>
<feature type="compositionally biased region" description="Basic residues" evidence="5">
    <location>
        <begin position="225"/>
        <end position="235"/>
    </location>
</feature>
<dbReference type="PROSITE" id="PS50157">
    <property type="entry name" value="ZINC_FINGER_C2H2_2"/>
    <property type="match status" value="2"/>
</dbReference>
<evidence type="ECO:0000256" key="2">
    <source>
        <dbReference type="ARBA" id="ARBA00022771"/>
    </source>
</evidence>
<feature type="domain" description="C2H2-type" evidence="6">
    <location>
        <begin position="188"/>
        <end position="215"/>
    </location>
</feature>
<evidence type="ECO:0000259" key="6">
    <source>
        <dbReference type="PROSITE" id="PS50157"/>
    </source>
</evidence>
<dbReference type="InterPro" id="IPR013087">
    <property type="entry name" value="Znf_C2H2_type"/>
</dbReference>
<dbReference type="Proteomes" id="UP000244855">
    <property type="component" value="Unassembled WGS sequence"/>
</dbReference>
<keyword evidence="1" id="KW-0479">Metal-binding</keyword>
<dbReference type="OrthoDB" id="6365676at2759"/>
<organism evidence="7 8">
    <name type="scientific">Periconia macrospinosa</name>
    <dbReference type="NCBI Taxonomy" id="97972"/>
    <lineage>
        <taxon>Eukaryota</taxon>
        <taxon>Fungi</taxon>
        <taxon>Dikarya</taxon>
        <taxon>Ascomycota</taxon>
        <taxon>Pezizomycotina</taxon>
        <taxon>Dothideomycetes</taxon>
        <taxon>Pleosporomycetidae</taxon>
        <taxon>Pleosporales</taxon>
        <taxon>Massarineae</taxon>
        <taxon>Periconiaceae</taxon>
        <taxon>Periconia</taxon>
    </lineage>
</organism>
<evidence type="ECO:0000256" key="1">
    <source>
        <dbReference type="ARBA" id="ARBA00022723"/>
    </source>
</evidence>
<dbReference type="STRING" id="97972.A0A2V1E702"/>